<keyword evidence="1" id="KW-0812">Transmembrane</keyword>
<dbReference type="Proteomes" id="UP000092666">
    <property type="component" value="Unassembled WGS sequence"/>
</dbReference>
<accession>A0A1B9GS48</accession>
<keyword evidence="1" id="KW-1133">Transmembrane helix</keyword>
<protein>
    <submittedName>
        <fullName evidence="2">Uncharacterized protein</fullName>
    </submittedName>
</protein>
<reference evidence="3" key="2">
    <citation type="submission" date="2013-12" db="EMBL/GenBank/DDBJ databases">
        <title>Evolution of pathogenesis and genome organization in the Tremellales.</title>
        <authorList>
            <person name="Cuomo C."/>
            <person name="Litvintseva A."/>
            <person name="Heitman J."/>
            <person name="Chen Y."/>
            <person name="Sun S."/>
            <person name="Springer D."/>
            <person name="Dromer F."/>
            <person name="Young S."/>
            <person name="Zeng Q."/>
            <person name="Chapman S."/>
            <person name="Gujja S."/>
            <person name="Saif S."/>
            <person name="Birren B."/>
        </authorList>
    </citation>
    <scope>NUCLEOTIDE SEQUENCE [LARGE SCALE GENOMIC DNA]</scope>
    <source>
        <strain evidence="3">BCC8398</strain>
    </source>
</reference>
<dbReference type="EMBL" id="KI669503">
    <property type="protein sequence ID" value="OCF33861.1"/>
    <property type="molecule type" value="Genomic_DNA"/>
</dbReference>
<organism evidence="2 3">
    <name type="scientific">Kwoniella heveanensis BCC8398</name>
    <dbReference type="NCBI Taxonomy" id="1296120"/>
    <lineage>
        <taxon>Eukaryota</taxon>
        <taxon>Fungi</taxon>
        <taxon>Dikarya</taxon>
        <taxon>Basidiomycota</taxon>
        <taxon>Agaricomycotina</taxon>
        <taxon>Tremellomycetes</taxon>
        <taxon>Tremellales</taxon>
        <taxon>Cryptococcaceae</taxon>
        <taxon>Kwoniella</taxon>
    </lineage>
</organism>
<keyword evidence="1" id="KW-0472">Membrane</keyword>
<gene>
    <name evidence="2" type="ORF">I316_04573</name>
</gene>
<evidence type="ECO:0000313" key="3">
    <source>
        <dbReference type="Proteomes" id="UP000092666"/>
    </source>
</evidence>
<evidence type="ECO:0000256" key="1">
    <source>
        <dbReference type="SAM" id="Phobius"/>
    </source>
</evidence>
<dbReference type="AlphaFoldDB" id="A0A1B9GS48"/>
<evidence type="ECO:0000313" key="2">
    <source>
        <dbReference type="EMBL" id="OCF33861.1"/>
    </source>
</evidence>
<reference evidence="2 3" key="1">
    <citation type="submission" date="2013-07" db="EMBL/GenBank/DDBJ databases">
        <title>The Genome Sequence of Cryptococcus heveanensis BCC8398.</title>
        <authorList>
            <consortium name="The Broad Institute Genome Sequencing Platform"/>
            <person name="Cuomo C."/>
            <person name="Litvintseva A."/>
            <person name="Chen Y."/>
            <person name="Heitman J."/>
            <person name="Sun S."/>
            <person name="Springer D."/>
            <person name="Dromer F."/>
            <person name="Young S.K."/>
            <person name="Zeng Q."/>
            <person name="Gargeya S."/>
            <person name="Fitzgerald M."/>
            <person name="Abouelleil A."/>
            <person name="Alvarado L."/>
            <person name="Berlin A.M."/>
            <person name="Chapman S.B."/>
            <person name="Dewar J."/>
            <person name="Goldberg J."/>
            <person name="Griggs A."/>
            <person name="Gujja S."/>
            <person name="Hansen M."/>
            <person name="Howarth C."/>
            <person name="Imamovic A."/>
            <person name="Larimer J."/>
            <person name="McCowan C."/>
            <person name="Murphy C."/>
            <person name="Pearson M."/>
            <person name="Priest M."/>
            <person name="Roberts A."/>
            <person name="Saif S."/>
            <person name="Shea T."/>
            <person name="Sykes S."/>
            <person name="Wortman J."/>
            <person name="Nusbaum C."/>
            <person name="Birren B."/>
        </authorList>
    </citation>
    <scope>NUCLEOTIDE SEQUENCE [LARGE SCALE GENOMIC DNA]</scope>
    <source>
        <strain evidence="2 3">BCC8398</strain>
    </source>
</reference>
<sequence length="64" mass="6813">MPLNISSIQARWALDIFVVVLSAIAVISAIPSFVEETENYYPQGDVRGPILILGSVGVVVALLS</sequence>
<feature type="transmembrane region" description="Helical" evidence="1">
    <location>
        <begin position="12"/>
        <end position="34"/>
    </location>
</feature>
<feature type="transmembrane region" description="Helical" evidence="1">
    <location>
        <begin position="46"/>
        <end position="63"/>
    </location>
</feature>
<name>A0A1B9GS48_9TREE</name>
<proteinExistence type="predicted"/>
<keyword evidence="3" id="KW-1185">Reference proteome</keyword>